<accession>A0A8H9N2T9</accession>
<gene>
    <name evidence="1" type="ORF">I7730_18445</name>
</gene>
<dbReference type="AlphaFoldDB" id="A0A8H9N2T9"/>
<name>A0A8H9N2T9_VIBVL</name>
<organism evidence="1">
    <name type="scientific">Vibrio vulnificus</name>
    <dbReference type="NCBI Taxonomy" id="672"/>
    <lineage>
        <taxon>Bacteria</taxon>
        <taxon>Pseudomonadati</taxon>
        <taxon>Pseudomonadota</taxon>
        <taxon>Gammaproteobacteria</taxon>
        <taxon>Vibrionales</taxon>
        <taxon>Vibrionaceae</taxon>
        <taxon>Vibrio</taxon>
    </lineage>
</organism>
<dbReference type="RefSeq" id="WP_154186443.1">
    <property type="nucleotide sequence ID" value="NZ_CP035784.1"/>
</dbReference>
<proteinExistence type="predicted"/>
<sequence length="133" mass="15471">MHRDYQITACVQEITATFIHKKTMSTQKYALPSEDCATQTRSKAEKRPQYQFPACAEENDSIFCEYERVIKIYNKYNNAERKKLTATMEQWFVDKAKKCGWADARFYKCDGSTKKACFLVKQPALEPTYAATH</sequence>
<evidence type="ECO:0000313" key="1">
    <source>
        <dbReference type="EMBL" id="HAS8541771.1"/>
    </source>
</evidence>
<dbReference type="Proteomes" id="UP000863257">
    <property type="component" value="Unassembled WGS sequence"/>
</dbReference>
<dbReference type="EMBL" id="DACRBY010000025">
    <property type="protein sequence ID" value="HAS8541771.1"/>
    <property type="molecule type" value="Genomic_DNA"/>
</dbReference>
<reference evidence="1" key="1">
    <citation type="journal article" date="2018" name="Genome Biol.">
        <title>SKESA: strategic k-mer extension for scrupulous assemblies.</title>
        <authorList>
            <person name="Souvorov A."/>
            <person name="Agarwala R."/>
            <person name="Lipman D.J."/>
        </authorList>
    </citation>
    <scope>NUCLEOTIDE SEQUENCE</scope>
    <source>
        <strain evidence="1">BCW_3452</strain>
    </source>
</reference>
<reference evidence="1" key="2">
    <citation type="submission" date="2019-01" db="EMBL/GenBank/DDBJ databases">
        <authorList>
            <consortium name="NCBI Pathogen Detection Project"/>
        </authorList>
    </citation>
    <scope>NUCLEOTIDE SEQUENCE</scope>
    <source>
        <strain evidence="1">BCW_3452</strain>
    </source>
</reference>
<protein>
    <submittedName>
        <fullName evidence="1">Uncharacterized protein</fullName>
    </submittedName>
</protein>
<comment type="caution">
    <text evidence="1">The sequence shown here is derived from an EMBL/GenBank/DDBJ whole genome shotgun (WGS) entry which is preliminary data.</text>
</comment>